<feature type="transmembrane region" description="Helical" evidence="8">
    <location>
        <begin position="6"/>
        <end position="29"/>
    </location>
</feature>
<feature type="transmembrane region" description="Helical" evidence="8">
    <location>
        <begin position="106"/>
        <end position="129"/>
    </location>
</feature>
<proteinExistence type="inferred from homology"/>
<evidence type="ECO:0000313" key="9">
    <source>
        <dbReference type="EMBL" id="MFC6334960.1"/>
    </source>
</evidence>
<evidence type="ECO:0000313" key="10">
    <source>
        <dbReference type="Proteomes" id="UP001596233"/>
    </source>
</evidence>
<dbReference type="InterPro" id="IPR003810">
    <property type="entry name" value="Mntp/YtaF"/>
</dbReference>
<feature type="transmembrane region" description="Helical" evidence="8">
    <location>
        <begin position="135"/>
        <end position="155"/>
    </location>
</feature>
<reference evidence="10" key="1">
    <citation type="journal article" date="2019" name="Int. J. Syst. Evol. Microbiol.">
        <title>The Global Catalogue of Microorganisms (GCM) 10K type strain sequencing project: providing services to taxonomists for standard genome sequencing and annotation.</title>
        <authorList>
            <consortium name="The Broad Institute Genomics Platform"/>
            <consortium name="The Broad Institute Genome Sequencing Center for Infectious Disease"/>
            <person name="Wu L."/>
            <person name="Ma J."/>
        </authorList>
    </citation>
    <scope>NUCLEOTIDE SEQUENCE [LARGE SCALE GENOMIC DNA]</scope>
    <source>
        <strain evidence="10">PCU 280</strain>
    </source>
</reference>
<keyword evidence="4 8" id="KW-1133">Transmembrane helix</keyword>
<dbReference type="EMBL" id="JBHSTE010000008">
    <property type="protein sequence ID" value="MFC6334960.1"/>
    <property type="molecule type" value="Genomic_DNA"/>
</dbReference>
<keyword evidence="10" id="KW-1185">Reference proteome</keyword>
<dbReference type="Pfam" id="PF02659">
    <property type="entry name" value="Mntp"/>
    <property type="match status" value="1"/>
</dbReference>
<evidence type="ECO:0000256" key="2">
    <source>
        <dbReference type="ARBA" id="ARBA00022475"/>
    </source>
</evidence>
<feature type="transmembrane region" description="Helical" evidence="8">
    <location>
        <begin position="73"/>
        <end position="94"/>
    </location>
</feature>
<dbReference type="PANTHER" id="PTHR35529">
    <property type="entry name" value="MANGANESE EFFLUX PUMP MNTP-RELATED"/>
    <property type="match status" value="1"/>
</dbReference>
<dbReference type="InterPro" id="IPR022929">
    <property type="entry name" value="Put_MntP"/>
</dbReference>
<keyword evidence="6 8" id="KW-0472">Membrane</keyword>
<comment type="caution">
    <text evidence="9">The sequence shown here is derived from an EMBL/GenBank/DDBJ whole genome shotgun (WGS) entry which is preliminary data.</text>
</comment>
<accession>A0ABW1VBU0</accession>
<dbReference type="PANTHER" id="PTHR35529:SF1">
    <property type="entry name" value="MANGANESE EFFLUX PUMP MNTP-RELATED"/>
    <property type="match status" value="1"/>
</dbReference>
<comment type="similarity">
    <text evidence="8">Belongs to the MntP (TC 9.B.29) family.</text>
</comment>
<feature type="transmembrane region" description="Helical" evidence="8">
    <location>
        <begin position="167"/>
        <end position="184"/>
    </location>
</feature>
<keyword evidence="7 8" id="KW-0464">Manganese</keyword>
<keyword evidence="3 8" id="KW-0812">Transmembrane</keyword>
<gene>
    <name evidence="8" type="primary">mntP</name>
    <name evidence="9" type="ORF">ACFP56_20200</name>
</gene>
<name>A0ABW1VBU0_9BACL</name>
<evidence type="ECO:0000256" key="6">
    <source>
        <dbReference type="ARBA" id="ARBA00023136"/>
    </source>
</evidence>
<comment type="function">
    <text evidence="8">Probably functions as a manganese efflux pump.</text>
</comment>
<evidence type="ECO:0000256" key="5">
    <source>
        <dbReference type="ARBA" id="ARBA00023065"/>
    </source>
</evidence>
<evidence type="ECO:0000256" key="8">
    <source>
        <dbReference type="HAMAP-Rule" id="MF_01521"/>
    </source>
</evidence>
<dbReference type="RefSeq" id="WP_379238028.1">
    <property type="nucleotide sequence ID" value="NZ_JBHSTE010000008.1"/>
</dbReference>
<sequence length="185" mass="20064">MDINVWLGQLMTITMIALALGFDAFSLGIGIGLRGIRYLHILKLSVVIGLFHILMPIGGMLTGKMMSVVLGEWATVAAGVLLILLGLHMIVNSLKEEETQLFDHRTFWGLMLLAFSVSVDSFSVGITLGMFQLPLWITVLLFGCFGALMAMLGLTVGKRVSHSLGEYGETLGGVILVVFGIYFIV</sequence>
<evidence type="ECO:0000256" key="7">
    <source>
        <dbReference type="ARBA" id="ARBA00023211"/>
    </source>
</evidence>
<keyword evidence="5 8" id="KW-0406">Ion transport</keyword>
<evidence type="ECO:0000256" key="1">
    <source>
        <dbReference type="ARBA" id="ARBA00022448"/>
    </source>
</evidence>
<evidence type="ECO:0000256" key="3">
    <source>
        <dbReference type="ARBA" id="ARBA00022692"/>
    </source>
</evidence>
<dbReference type="HAMAP" id="MF_01521">
    <property type="entry name" value="MntP_pump"/>
    <property type="match status" value="1"/>
</dbReference>
<evidence type="ECO:0000256" key="4">
    <source>
        <dbReference type="ARBA" id="ARBA00022989"/>
    </source>
</evidence>
<dbReference type="Proteomes" id="UP001596233">
    <property type="component" value="Unassembled WGS sequence"/>
</dbReference>
<keyword evidence="1 8" id="KW-0813">Transport</keyword>
<comment type="subcellular location">
    <subcellularLocation>
        <location evidence="8">Cell membrane</location>
        <topology evidence="8">Multi-pass membrane protein</topology>
    </subcellularLocation>
</comment>
<keyword evidence="2 8" id="KW-1003">Cell membrane</keyword>
<protein>
    <recommendedName>
        <fullName evidence="8">Putative manganese efflux pump MntP</fullName>
    </recommendedName>
</protein>
<feature type="transmembrane region" description="Helical" evidence="8">
    <location>
        <begin position="41"/>
        <end position="61"/>
    </location>
</feature>
<organism evidence="9 10">
    <name type="scientific">Paenibacillus septentrionalis</name>
    <dbReference type="NCBI Taxonomy" id="429342"/>
    <lineage>
        <taxon>Bacteria</taxon>
        <taxon>Bacillati</taxon>
        <taxon>Bacillota</taxon>
        <taxon>Bacilli</taxon>
        <taxon>Bacillales</taxon>
        <taxon>Paenibacillaceae</taxon>
        <taxon>Paenibacillus</taxon>
    </lineage>
</organism>